<dbReference type="SMART" id="SM00320">
    <property type="entry name" value="WD40"/>
    <property type="match status" value="7"/>
</dbReference>
<dbReference type="InterPro" id="IPR015943">
    <property type="entry name" value="WD40/YVTN_repeat-like_dom_sf"/>
</dbReference>
<dbReference type="PANTHER" id="PTHR44099:SF4">
    <property type="entry name" value="RABCONNECTIN-3B, ISOFORM A"/>
    <property type="match status" value="1"/>
</dbReference>
<accession>A0AAD5TR66</accession>
<dbReference type="SUPFAM" id="SSF48371">
    <property type="entry name" value="ARM repeat"/>
    <property type="match status" value="1"/>
</dbReference>
<keyword evidence="5" id="KW-1185">Reference proteome</keyword>
<comment type="caution">
    <text evidence="4">The sequence shown here is derived from an EMBL/GenBank/DDBJ whole genome shotgun (WGS) entry which is preliminary data.</text>
</comment>
<dbReference type="Gene3D" id="2.130.10.10">
    <property type="entry name" value="YVTN repeat-like/Quinoprotein amine dehydrogenase"/>
    <property type="match status" value="3"/>
</dbReference>
<dbReference type="InterPro" id="IPR049916">
    <property type="entry name" value="WDR72-like"/>
</dbReference>
<keyword evidence="3" id="KW-0732">Signal</keyword>
<feature type="compositionally biased region" description="Low complexity" evidence="2">
    <location>
        <begin position="733"/>
        <end position="745"/>
    </location>
</feature>
<protein>
    <submittedName>
        <fullName evidence="4">WD repeat-containing protein 7</fullName>
    </submittedName>
</protein>
<evidence type="ECO:0000256" key="3">
    <source>
        <dbReference type="SAM" id="SignalP"/>
    </source>
</evidence>
<feature type="repeat" description="WD" evidence="1">
    <location>
        <begin position="463"/>
        <end position="509"/>
    </location>
</feature>
<feature type="chain" id="PRO_5042173096" evidence="3">
    <location>
        <begin position="25"/>
        <end position="1309"/>
    </location>
</feature>
<name>A0AAD5TR66_9FUNG</name>
<sequence>MTTLIAPLGCWIASPFATPPVVTAACGTEDGRLLVLGFEGGVAWIFTISDDGSSKLEPKVMLAGHKSRISAIALGKIEVEGVAKHENMVLTASITGEAIMWDIVDGRCLQASANAFEGTITAMKMTSSGKHVLCVGHASYIAVLDSSSLVVVRHIPINGNWIESLFLYPTEAKYVDRMYYTTISGELCTSTIDEQALSLVQEHTQAFERTAPSASFALEVNRFDNSMALLVEAHSCSVFDVVKTKLQLLCRLPCLENAPWVGGKFLSAKSVLLWTTTDASIYYVGVAKDVFKADQISSAPDGAVFLFGRGDVGWFVKRMEVGRSQEPRSFTLVHSLRIASADHDACTFMCHVYGKDSGRHHHLAFDNAGNISQWQYFAGQSVKQLAKDEPPLNLDAPTSPDIEYTFDSTWPLKHEPQPRIVAVTSVLNRLAALGYDNGEISILPISTIFQPATQWPGEVMFSLQGHHGPVTSLFVPTGRESAGKNLLISGGDDCSVKIWSMDDGKLLASFVNHAAPVLSIFAAPSDAGIRFRNAVLAVAADNSVSVIDLEDLSCPCRLSGHPSRIAALHWRTLDEVLIVETVDGESYVWQLKTGHLDRILDAGSDSEGILESSDCSVNCLDLAVKYCDANTRRSLSTYSVHMSEYEPPVLVTFLINTKRLISEIYGQQLATPPPTPPLSAAGSAARILPPSVRRTSSLHADAGLDPRASVARGHGQHFGHQVTQNIMEIFRSRPGSPAAGASAKSTESRSDIARPSTPKDGSGESLKETSIMEAPDMDVVQSIFEAMLSWGIDKEKDALFQERAELRPPGSHVAFGMRGATGQLSFMAPQKSSAADWTLSSTVSAARLLNIVSLARALFTARGLDEDLGQLVTFYGAALPSIIGRRYAFASFSYLAKFWQDPVADVQVAARTLFSLTLQKMSTEEKTAGIEYWRTHLPNISKHNQKLNMRAVIILGIIGSIQPELLNIRICKDVAESLDQLLREDNSRNLYRVPAIELLGSGFPLWEPHINGTAVLRTLIAFSGLATPPAALSTTGSSGASSQQPNAPPPVAVAASPAVMIVSRQAIVQIASGNPALFISTLTMDLMHSKSASERAGSLKLLGMFIAKKPLVLLNHLGRVVEAIVKCLDPNLPHIRDALQPIVTVNFAELVKRFPNVAFHHASQRLAVGTMDGVGVVYDVRIAARVQIMEGHTKGITAVSFSPDGKLIATFSLEENMVRIWQPAGGFLGTLVGALTTGGAASGAAGVAALASVGGVGHMKCFRTFAVGPPDANAMKDPAAVLDAVKFEWKGDRQVMLHSINGLQLAFSV</sequence>
<dbReference type="Pfam" id="PF00400">
    <property type="entry name" value="WD40"/>
    <property type="match status" value="2"/>
</dbReference>
<evidence type="ECO:0000256" key="2">
    <source>
        <dbReference type="SAM" id="MobiDB-lite"/>
    </source>
</evidence>
<feature type="repeat" description="WD" evidence="1">
    <location>
        <begin position="1189"/>
        <end position="1222"/>
    </location>
</feature>
<evidence type="ECO:0000256" key="1">
    <source>
        <dbReference type="PROSITE-ProRule" id="PRU00221"/>
    </source>
</evidence>
<dbReference type="InterPro" id="IPR016024">
    <property type="entry name" value="ARM-type_fold"/>
</dbReference>
<feature type="repeat" description="WD" evidence="1">
    <location>
        <begin position="558"/>
        <end position="599"/>
    </location>
</feature>
<dbReference type="PROSITE" id="PS50082">
    <property type="entry name" value="WD_REPEATS_2"/>
    <property type="match status" value="3"/>
</dbReference>
<dbReference type="InterPro" id="IPR001680">
    <property type="entry name" value="WD40_rpt"/>
</dbReference>
<organism evidence="4 5">
    <name type="scientific">Geranomyces variabilis</name>
    <dbReference type="NCBI Taxonomy" id="109894"/>
    <lineage>
        <taxon>Eukaryota</taxon>
        <taxon>Fungi</taxon>
        <taxon>Fungi incertae sedis</taxon>
        <taxon>Chytridiomycota</taxon>
        <taxon>Chytridiomycota incertae sedis</taxon>
        <taxon>Chytridiomycetes</taxon>
        <taxon>Spizellomycetales</taxon>
        <taxon>Powellomycetaceae</taxon>
        <taxon>Geranomyces</taxon>
    </lineage>
</organism>
<dbReference type="GO" id="GO:0005737">
    <property type="term" value="C:cytoplasm"/>
    <property type="evidence" value="ECO:0007669"/>
    <property type="project" value="TreeGrafter"/>
</dbReference>
<feature type="region of interest" description="Disordered" evidence="2">
    <location>
        <begin position="733"/>
        <end position="770"/>
    </location>
</feature>
<proteinExistence type="predicted"/>
<evidence type="ECO:0000313" key="4">
    <source>
        <dbReference type="EMBL" id="KAJ3184705.1"/>
    </source>
</evidence>
<feature type="signal peptide" evidence="3">
    <location>
        <begin position="1"/>
        <end position="24"/>
    </location>
</feature>
<dbReference type="Proteomes" id="UP001212152">
    <property type="component" value="Unassembled WGS sequence"/>
</dbReference>
<dbReference type="SUPFAM" id="SSF50978">
    <property type="entry name" value="WD40 repeat-like"/>
    <property type="match status" value="2"/>
</dbReference>
<evidence type="ECO:0000313" key="5">
    <source>
        <dbReference type="Proteomes" id="UP001212152"/>
    </source>
</evidence>
<gene>
    <name evidence="4" type="primary">WDR7</name>
    <name evidence="4" type="ORF">HDU87_004109</name>
</gene>
<dbReference type="EMBL" id="JADGJQ010000003">
    <property type="protein sequence ID" value="KAJ3184705.1"/>
    <property type="molecule type" value="Genomic_DNA"/>
</dbReference>
<dbReference type="PANTHER" id="PTHR44099">
    <property type="entry name" value="RABCONNECTIN-3B, ISOFORM A"/>
    <property type="match status" value="1"/>
</dbReference>
<keyword evidence="1" id="KW-0853">WD repeat</keyword>
<reference evidence="4" key="1">
    <citation type="submission" date="2020-05" db="EMBL/GenBank/DDBJ databases">
        <title>Phylogenomic resolution of chytrid fungi.</title>
        <authorList>
            <person name="Stajich J.E."/>
            <person name="Amses K."/>
            <person name="Simmons R."/>
            <person name="Seto K."/>
            <person name="Myers J."/>
            <person name="Bonds A."/>
            <person name="Quandt C.A."/>
            <person name="Barry K."/>
            <person name="Liu P."/>
            <person name="Grigoriev I."/>
            <person name="Longcore J.E."/>
            <person name="James T.Y."/>
        </authorList>
    </citation>
    <scope>NUCLEOTIDE SEQUENCE</scope>
    <source>
        <strain evidence="4">JEL0379</strain>
    </source>
</reference>
<dbReference type="InterPro" id="IPR036322">
    <property type="entry name" value="WD40_repeat_dom_sf"/>
</dbReference>